<evidence type="ECO:0000313" key="9">
    <source>
        <dbReference type="Proteomes" id="UP000650424"/>
    </source>
</evidence>
<feature type="transmembrane region" description="Helical" evidence="6">
    <location>
        <begin position="194"/>
        <end position="213"/>
    </location>
</feature>
<proteinExistence type="predicted"/>
<evidence type="ECO:0000256" key="1">
    <source>
        <dbReference type="ARBA" id="ARBA00004141"/>
    </source>
</evidence>
<feature type="transmembrane region" description="Helical" evidence="6">
    <location>
        <begin position="36"/>
        <end position="52"/>
    </location>
</feature>
<feature type="transmembrane region" description="Helical" evidence="6">
    <location>
        <begin position="380"/>
        <end position="405"/>
    </location>
</feature>
<accession>A0ABR6ZP93</accession>
<dbReference type="PROSITE" id="PS50801">
    <property type="entry name" value="STAS"/>
    <property type="match status" value="1"/>
</dbReference>
<comment type="subcellular location">
    <subcellularLocation>
        <location evidence="1">Membrane</location>
        <topology evidence="1">Multi-pass membrane protein</topology>
    </subcellularLocation>
</comment>
<reference evidence="8 9" key="1">
    <citation type="submission" date="2020-08" db="EMBL/GenBank/DDBJ databases">
        <title>Novel species isolated from subtropical streams in China.</title>
        <authorList>
            <person name="Lu H."/>
        </authorList>
    </citation>
    <scope>NUCLEOTIDE SEQUENCE [LARGE SCALE GENOMIC DNA]</scope>
    <source>
        <strain evidence="8 9">CY18W</strain>
    </source>
</reference>
<feature type="domain" description="STAS" evidence="7">
    <location>
        <begin position="430"/>
        <end position="544"/>
    </location>
</feature>
<dbReference type="Pfam" id="PF00916">
    <property type="entry name" value="Sulfate_transp"/>
    <property type="match status" value="1"/>
</dbReference>
<keyword evidence="4 6" id="KW-0472">Membrane</keyword>
<feature type="compositionally biased region" description="Polar residues" evidence="5">
    <location>
        <begin position="562"/>
        <end position="572"/>
    </location>
</feature>
<evidence type="ECO:0000256" key="5">
    <source>
        <dbReference type="SAM" id="MobiDB-lite"/>
    </source>
</evidence>
<evidence type="ECO:0000256" key="3">
    <source>
        <dbReference type="ARBA" id="ARBA00022989"/>
    </source>
</evidence>
<dbReference type="PANTHER" id="PTHR11814">
    <property type="entry name" value="SULFATE TRANSPORTER"/>
    <property type="match status" value="1"/>
</dbReference>
<protein>
    <submittedName>
        <fullName evidence="8">SulP family inorganic anion transporter</fullName>
    </submittedName>
</protein>
<dbReference type="InterPro" id="IPR036513">
    <property type="entry name" value="STAS_dom_sf"/>
</dbReference>
<feature type="transmembrane region" description="Helical" evidence="6">
    <location>
        <begin position="346"/>
        <end position="368"/>
    </location>
</feature>
<sequence>MKNSWSWSDIIAGLSLAGLLLPEAVAYSSIANLPPQAGIVALFAGLVCYGLIGSSRFAIVAATSSSAAVLASATAAMSNGDTGLRLLVATGMVLLTGVFFIFAGMARLGGISDFIAKPVLRGFAFGLAIVIIFKQFAHVVGVHTHYTDMIRFSYELLSQIHIWNWASIAVGLVALLLLFGLARISQISHMPYMSHMPGGLVVILLGILAGKYLHLEQYGVSFVGQIDLDLQVPSLPTMTYVQWLRIGELSVAMLLILYAESYSSVRNFAMKHGDLTSPNRDLFAFGAANLLSGIFQGMPVGAGFSATAANEANGAQSKWAGWAAAAGLLLVILTMLPTIALTPSPILAAIVIHAVSHSLRLSVFTPYFTMHRDRFVATGAVVAVLLLGVLDGLLVAIGVSLLMLLRKLAESNISILGRLRGGHDFVNKTDYPDALSIPGILIIRPETGLFFANAERTMAQAKKYLAAADNIQVVILSLEESPDLDSSSVEAIADFSAALQSQKKHLMFARLKNASRQVLQRALIEHLNIGPSSELSVDDVVTAAQEKYLNKTDAPHAPEQDTAGNGQTVPIL</sequence>
<dbReference type="Proteomes" id="UP000650424">
    <property type="component" value="Unassembled WGS sequence"/>
</dbReference>
<feature type="region of interest" description="Disordered" evidence="5">
    <location>
        <begin position="551"/>
        <end position="572"/>
    </location>
</feature>
<feature type="transmembrane region" description="Helical" evidence="6">
    <location>
        <begin position="319"/>
        <end position="339"/>
    </location>
</feature>
<evidence type="ECO:0000313" key="8">
    <source>
        <dbReference type="EMBL" id="MBC3917674.1"/>
    </source>
</evidence>
<comment type="caution">
    <text evidence="8">The sequence shown here is derived from an EMBL/GenBank/DDBJ whole genome shotgun (WGS) entry which is preliminary data.</text>
</comment>
<feature type="transmembrane region" description="Helical" evidence="6">
    <location>
        <begin position="162"/>
        <end position="182"/>
    </location>
</feature>
<organism evidence="8 9">
    <name type="scientific">Undibacterium hunanense</name>
    <dbReference type="NCBI Taxonomy" id="2762292"/>
    <lineage>
        <taxon>Bacteria</taxon>
        <taxon>Pseudomonadati</taxon>
        <taxon>Pseudomonadota</taxon>
        <taxon>Betaproteobacteria</taxon>
        <taxon>Burkholderiales</taxon>
        <taxon>Oxalobacteraceae</taxon>
        <taxon>Undibacterium</taxon>
    </lineage>
</organism>
<evidence type="ECO:0000259" key="7">
    <source>
        <dbReference type="PROSITE" id="PS50801"/>
    </source>
</evidence>
<dbReference type="InterPro" id="IPR011547">
    <property type="entry name" value="SLC26A/SulP_dom"/>
</dbReference>
<feature type="transmembrane region" description="Helical" evidence="6">
    <location>
        <begin position="84"/>
        <end position="106"/>
    </location>
</feature>
<evidence type="ECO:0000256" key="4">
    <source>
        <dbReference type="ARBA" id="ARBA00023136"/>
    </source>
</evidence>
<evidence type="ECO:0000256" key="2">
    <source>
        <dbReference type="ARBA" id="ARBA00022692"/>
    </source>
</evidence>
<dbReference type="EMBL" id="JACOGF010000004">
    <property type="protein sequence ID" value="MBC3917674.1"/>
    <property type="molecule type" value="Genomic_DNA"/>
</dbReference>
<feature type="transmembrane region" description="Helical" evidence="6">
    <location>
        <begin position="118"/>
        <end position="142"/>
    </location>
</feature>
<dbReference type="Pfam" id="PF01740">
    <property type="entry name" value="STAS"/>
    <property type="match status" value="1"/>
</dbReference>
<dbReference type="CDD" id="cd07042">
    <property type="entry name" value="STAS_SulP_like_sulfate_transporter"/>
    <property type="match status" value="1"/>
</dbReference>
<evidence type="ECO:0000256" key="6">
    <source>
        <dbReference type="SAM" id="Phobius"/>
    </source>
</evidence>
<keyword evidence="3 6" id="KW-1133">Transmembrane helix</keyword>
<dbReference type="InterPro" id="IPR001902">
    <property type="entry name" value="SLC26A/SulP_fam"/>
</dbReference>
<keyword evidence="9" id="KW-1185">Reference proteome</keyword>
<dbReference type="SUPFAM" id="SSF52091">
    <property type="entry name" value="SpoIIaa-like"/>
    <property type="match status" value="1"/>
</dbReference>
<feature type="transmembrane region" description="Helical" evidence="6">
    <location>
        <begin position="282"/>
        <end position="307"/>
    </location>
</feature>
<dbReference type="Gene3D" id="3.30.750.24">
    <property type="entry name" value="STAS domain"/>
    <property type="match status" value="1"/>
</dbReference>
<keyword evidence="2 6" id="KW-0812">Transmembrane</keyword>
<name>A0ABR6ZP93_9BURK</name>
<dbReference type="RefSeq" id="WP_186946926.1">
    <property type="nucleotide sequence ID" value="NZ_JACOGF010000004.1"/>
</dbReference>
<dbReference type="InterPro" id="IPR002645">
    <property type="entry name" value="STAS_dom"/>
</dbReference>
<gene>
    <name evidence="8" type="ORF">H8L32_09335</name>
</gene>